<protein>
    <recommendedName>
        <fullName evidence="9">Nitroreductase domain-containing protein</fullName>
    </recommendedName>
</protein>
<dbReference type="PANTHER" id="PTHR43821:SF1">
    <property type="entry name" value="NAD(P)H NITROREDUCTASE YDJA-RELATED"/>
    <property type="match status" value="1"/>
</dbReference>
<dbReference type="VEuPathDB" id="FungiDB:AeMF1_017304"/>
<evidence type="ECO:0000256" key="2">
    <source>
        <dbReference type="ARBA" id="ARBA00007118"/>
    </source>
</evidence>
<keyword evidence="5" id="KW-0521">NADP</keyword>
<keyword evidence="4" id="KW-0288">FMN</keyword>
<comment type="caution">
    <text evidence="10">The sequence shown here is derived from an EMBL/GenBank/DDBJ whole genome shotgun (WGS) entry which is preliminary data.</text>
</comment>
<keyword evidence="8" id="KW-1133">Transmembrane helix</keyword>
<organism evidence="10 11">
    <name type="scientific">Aphanomyces euteiches</name>
    <dbReference type="NCBI Taxonomy" id="100861"/>
    <lineage>
        <taxon>Eukaryota</taxon>
        <taxon>Sar</taxon>
        <taxon>Stramenopiles</taxon>
        <taxon>Oomycota</taxon>
        <taxon>Saprolegniomycetes</taxon>
        <taxon>Saprolegniales</taxon>
        <taxon>Verrucalvaceae</taxon>
        <taxon>Aphanomyces</taxon>
    </lineage>
</organism>
<evidence type="ECO:0000256" key="3">
    <source>
        <dbReference type="ARBA" id="ARBA00022630"/>
    </source>
</evidence>
<keyword evidence="3" id="KW-0285">Flavoprotein</keyword>
<name>A0A6G0XY62_9STRA</name>
<keyword evidence="8" id="KW-0812">Transmembrane</keyword>
<evidence type="ECO:0000256" key="1">
    <source>
        <dbReference type="ARBA" id="ARBA00001917"/>
    </source>
</evidence>
<dbReference type="SUPFAM" id="SSF55469">
    <property type="entry name" value="FMN-dependent nitroreductase-like"/>
    <property type="match status" value="1"/>
</dbReference>
<reference evidence="10 11" key="1">
    <citation type="submission" date="2019-07" db="EMBL/GenBank/DDBJ databases">
        <title>Genomics analysis of Aphanomyces spp. identifies a new class of oomycete effector associated with host adaptation.</title>
        <authorList>
            <person name="Gaulin E."/>
        </authorList>
    </citation>
    <scope>NUCLEOTIDE SEQUENCE [LARGE SCALE GENOMIC DNA]</scope>
    <source>
        <strain evidence="10 11">ATCC 201684</strain>
    </source>
</reference>
<dbReference type="Pfam" id="PF00881">
    <property type="entry name" value="Nitroreductase"/>
    <property type="match status" value="1"/>
</dbReference>
<dbReference type="CDD" id="cd02135">
    <property type="entry name" value="YdjA-like"/>
    <property type="match status" value="1"/>
</dbReference>
<dbReference type="Proteomes" id="UP000481153">
    <property type="component" value="Unassembled WGS sequence"/>
</dbReference>
<dbReference type="EMBL" id="VJMJ01000002">
    <property type="protein sequence ID" value="KAF0745415.1"/>
    <property type="molecule type" value="Genomic_DNA"/>
</dbReference>
<comment type="cofactor">
    <cofactor evidence="1">
        <name>FMN</name>
        <dbReference type="ChEBI" id="CHEBI:58210"/>
    </cofactor>
</comment>
<dbReference type="PANTHER" id="PTHR43821">
    <property type="entry name" value="NAD(P)H NITROREDUCTASE YDJA-RELATED"/>
    <property type="match status" value="1"/>
</dbReference>
<dbReference type="AlphaFoldDB" id="A0A6G0XY62"/>
<keyword evidence="11" id="KW-1185">Reference proteome</keyword>
<dbReference type="InterPro" id="IPR000415">
    <property type="entry name" value="Nitroreductase-like"/>
</dbReference>
<dbReference type="InterPro" id="IPR052530">
    <property type="entry name" value="NAD(P)H_nitroreductase"/>
</dbReference>
<evidence type="ECO:0000256" key="7">
    <source>
        <dbReference type="ARBA" id="ARBA00023027"/>
    </source>
</evidence>
<feature type="transmembrane region" description="Helical" evidence="8">
    <location>
        <begin position="20"/>
        <end position="45"/>
    </location>
</feature>
<keyword evidence="6" id="KW-0560">Oxidoreductase</keyword>
<evidence type="ECO:0000313" key="11">
    <source>
        <dbReference type="Proteomes" id="UP000481153"/>
    </source>
</evidence>
<comment type="similarity">
    <text evidence="2">Belongs to the nitroreductase family.</text>
</comment>
<keyword evidence="8" id="KW-0472">Membrane</keyword>
<evidence type="ECO:0000256" key="5">
    <source>
        <dbReference type="ARBA" id="ARBA00022857"/>
    </source>
</evidence>
<gene>
    <name evidence="10" type="ORF">Ae201684_000434</name>
</gene>
<dbReference type="GO" id="GO:0016491">
    <property type="term" value="F:oxidoreductase activity"/>
    <property type="evidence" value="ECO:0007669"/>
    <property type="project" value="UniProtKB-KW"/>
</dbReference>
<proteinExistence type="inferred from homology"/>
<keyword evidence="7" id="KW-0520">NAD</keyword>
<feature type="domain" description="Nitroreductase" evidence="9">
    <location>
        <begin position="61"/>
        <end position="223"/>
    </location>
</feature>
<sequence>MAQRSSTRNPAYELGVQHGALAGIGLTIGASLLTIAVTGAGTAIWKYVKKQRNLWDADALIAHRRSIFPQDYDTTREIPEEILNKLFESANWAPTHGRTEPWRFIVFTGDARRKLGEKDAEIYKKMTPEASFMPKKHAKKLASKLQASCVIAICMKRQDSQKLPEIEEIEAVACAVQNLHISATAHGIGGYWSSGPGVYSDEMKEFLELGPNDKCLGFFYLGYPKPDFKHPNGSRKPVQDKVRFVRE</sequence>
<evidence type="ECO:0000256" key="6">
    <source>
        <dbReference type="ARBA" id="ARBA00023002"/>
    </source>
</evidence>
<dbReference type="Gene3D" id="3.40.109.10">
    <property type="entry name" value="NADH Oxidase"/>
    <property type="match status" value="1"/>
</dbReference>
<evidence type="ECO:0000313" key="10">
    <source>
        <dbReference type="EMBL" id="KAF0745415.1"/>
    </source>
</evidence>
<evidence type="ECO:0000256" key="4">
    <source>
        <dbReference type="ARBA" id="ARBA00022643"/>
    </source>
</evidence>
<dbReference type="InterPro" id="IPR029479">
    <property type="entry name" value="Nitroreductase"/>
</dbReference>
<accession>A0A6G0XY62</accession>
<dbReference type="InterPro" id="IPR026021">
    <property type="entry name" value="YdjA-like"/>
</dbReference>
<evidence type="ECO:0000259" key="9">
    <source>
        <dbReference type="Pfam" id="PF00881"/>
    </source>
</evidence>
<evidence type="ECO:0000256" key="8">
    <source>
        <dbReference type="SAM" id="Phobius"/>
    </source>
</evidence>